<dbReference type="Proteomes" id="UP001060215">
    <property type="component" value="Chromosome 11"/>
</dbReference>
<evidence type="ECO:0000313" key="2">
    <source>
        <dbReference type="Proteomes" id="UP001060215"/>
    </source>
</evidence>
<protein>
    <submittedName>
        <fullName evidence="1">Protein INVOLVED IN DE NOVO 2</fullName>
    </submittedName>
</protein>
<sequence>MSHSSDEDTDISDSELDEYAEECFENLRNGSVKVKESDETFRCPYCPGRKKQDYQYEELLQHGVGKGSQSRSLKEKGKHLGLVKYMELYLNVNVNRSLSKSTVEATETHKLNDANELFVWPWVGIVGNLPVEKKDGRCIGESGSKLRNDLARQGFNPVRVHPLWTYRGHSGFALVEFNKDWPGFNNAMLFEKTFETNHKGKQDYYNAKYLGEEMYGWVARDDDFHTDSIVGEHLRKSGDLKTISDIEAEDKRKTKTLLTNLTNVIEVKNTRLKEIECKYNETSMSLTVLMTQKDEMHKAYNEEIRKMQQNARGQFERIFKEHEKITMQLAAQSKELEQREKELEKREARNENEKKQLYSEKEMNERATLEQKKADENILRLAEDQQREKEKLRRKIIELQKKLDAKQALELEVEGMSGALQVMKHMDDDGDVELMNKRDEIQQNLKEKIQDLEDLLSLNQALIIKERKSNDELQDARKELISGLKEQHSRAFIGIKRMGELDSRPFHIAAKRKYGNEEADDKAMELCSLWEEYLRDPSWHPFKIVRQSNKEVEIIDEDDEKLKDLKTQFGDEVFLAVTIALMEMNEYNPSGRYIISELWNYKEGRKATLGEGVLHIVKKWKAQKRKRN</sequence>
<accession>A0ACC0F6A3</accession>
<gene>
    <name evidence="1" type="ORF">LOK49_LG15G01380</name>
</gene>
<comment type="caution">
    <text evidence="1">The sequence shown here is derived from an EMBL/GenBank/DDBJ whole genome shotgun (WGS) entry which is preliminary data.</text>
</comment>
<proteinExistence type="predicted"/>
<dbReference type="EMBL" id="CM045768">
    <property type="protein sequence ID" value="KAI7983612.1"/>
    <property type="molecule type" value="Genomic_DNA"/>
</dbReference>
<reference evidence="1 2" key="1">
    <citation type="journal article" date="2022" name="Plant J.">
        <title>Chromosome-level genome of Camellia lanceoleosa provides a valuable resource for understanding genome evolution and self-incompatibility.</title>
        <authorList>
            <person name="Gong W."/>
            <person name="Xiao S."/>
            <person name="Wang L."/>
            <person name="Liao Z."/>
            <person name="Chang Y."/>
            <person name="Mo W."/>
            <person name="Hu G."/>
            <person name="Li W."/>
            <person name="Zhao G."/>
            <person name="Zhu H."/>
            <person name="Hu X."/>
            <person name="Ji K."/>
            <person name="Xiang X."/>
            <person name="Song Q."/>
            <person name="Yuan D."/>
            <person name="Jin S."/>
            <person name="Zhang L."/>
        </authorList>
    </citation>
    <scope>NUCLEOTIDE SEQUENCE [LARGE SCALE GENOMIC DNA]</scope>
    <source>
        <strain evidence="1">SQ_2022a</strain>
    </source>
</reference>
<name>A0ACC0F6A3_9ERIC</name>
<evidence type="ECO:0000313" key="1">
    <source>
        <dbReference type="EMBL" id="KAI7983612.1"/>
    </source>
</evidence>
<organism evidence="1 2">
    <name type="scientific">Camellia lanceoleosa</name>
    <dbReference type="NCBI Taxonomy" id="1840588"/>
    <lineage>
        <taxon>Eukaryota</taxon>
        <taxon>Viridiplantae</taxon>
        <taxon>Streptophyta</taxon>
        <taxon>Embryophyta</taxon>
        <taxon>Tracheophyta</taxon>
        <taxon>Spermatophyta</taxon>
        <taxon>Magnoliopsida</taxon>
        <taxon>eudicotyledons</taxon>
        <taxon>Gunneridae</taxon>
        <taxon>Pentapetalae</taxon>
        <taxon>asterids</taxon>
        <taxon>Ericales</taxon>
        <taxon>Theaceae</taxon>
        <taxon>Camellia</taxon>
    </lineage>
</organism>
<keyword evidence="2" id="KW-1185">Reference proteome</keyword>